<reference evidence="1 2" key="1">
    <citation type="submission" date="2017-01" db="EMBL/GenBank/DDBJ databases">
        <authorList>
            <person name="Mah S.A."/>
            <person name="Swanson W.J."/>
            <person name="Moy G.W."/>
            <person name="Vacquier V.D."/>
        </authorList>
    </citation>
    <scope>NUCLEOTIDE SEQUENCE [LARGE SCALE GENOMIC DNA]</scope>
    <source>
        <strain evidence="1 2">GSMNP</strain>
    </source>
</reference>
<dbReference type="Proteomes" id="UP000187283">
    <property type="component" value="Unassembled WGS sequence"/>
</dbReference>
<protein>
    <submittedName>
        <fullName evidence="1">Uncharacterized protein</fullName>
    </submittedName>
</protein>
<name>A0A1R1YET0_9FUNG</name>
<evidence type="ECO:0000313" key="1">
    <source>
        <dbReference type="EMBL" id="OMJ25451.1"/>
    </source>
</evidence>
<keyword evidence="2" id="KW-1185">Reference proteome</keyword>
<accession>A0A1R1YET0</accession>
<organism evidence="1 2">
    <name type="scientific">Smittium culicis</name>
    <dbReference type="NCBI Taxonomy" id="133412"/>
    <lineage>
        <taxon>Eukaryota</taxon>
        <taxon>Fungi</taxon>
        <taxon>Fungi incertae sedis</taxon>
        <taxon>Zoopagomycota</taxon>
        <taxon>Kickxellomycotina</taxon>
        <taxon>Harpellomycetes</taxon>
        <taxon>Harpellales</taxon>
        <taxon>Legeriomycetaceae</taxon>
        <taxon>Smittium</taxon>
    </lineage>
</organism>
<proteinExistence type="predicted"/>
<comment type="caution">
    <text evidence="1">The sequence shown here is derived from an EMBL/GenBank/DDBJ whole genome shotgun (WGS) entry which is preliminary data.</text>
</comment>
<dbReference type="EMBL" id="LSSN01000167">
    <property type="protein sequence ID" value="OMJ25451.1"/>
    <property type="molecule type" value="Genomic_DNA"/>
</dbReference>
<dbReference type="AlphaFoldDB" id="A0A1R1YET0"/>
<gene>
    <name evidence="1" type="ORF">AYI70_g885</name>
</gene>
<evidence type="ECO:0000313" key="2">
    <source>
        <dbReference type="Proteomes" id="UP000187283"/>
    </source>
</evidence>
<sequence length="77" mass="8612">MIRPQTKSTKNTIVVYEVTFPSRSNPNRMHPDADTIKIIPKKSMLTILLFIDPGGFGRIIKKSTNTDAINNTGILIK</sequence>